<dbReference type="Gene3D" id="3.30.565.10">
    <property type="entry name" value="Histidine kinase-like ATPase, C-terminal domain"/>
    <property type="match status" value="1"/>
</dbReference>
<evidence type="ECO:0000256" key="1">
    <source>
        <dbReference type="ARBA" id="ARBA00000085"/>
    </source>
</evidence>
<evidence type="ECO:0000256" key="9">
    <source>
        <dbReference type="ARBA" id="ARBA00022777"/>
    </source>
</evidence>
<dbReference type="InterPro" id="IPR050398">
    <property type="entry name" value="HssS/ArlS-like"/>
</dbReference>
<comment type="catalytic activity">
    <reaction evidence="1">
        <text>ATP + protein L-histidine = ADP + protein N-phospho-L-histidine.</text>
        <dbReference type="EC" id="2.7.13.3"/>
    </reaction>
</comment>
<protein>
    <recommendedName>
        <fullName evidence="3">histidine kinase</fullName>
        <ecNumber evidence="3">2.7.13.3</ecNumber>
    </recommendedName>
</protein>
<evidence type="ECO:0000256" key="8">
    <source>
        <dbReference type="ARBA" id="ARBA00022741"/>
    </source>
</evidence>
<evidence type="ECO:0000256" key="10">
    <source>
        <dbReference type="ARBA" id="ARBA00022840"/>
    </source>
</evidence>
<dbReference type="PANTHER" id="PTHR45528:SF1">
    <property type="entry name" value="SENSOR HISTIDINE KINASE CPXA"/>
    <property type="match status" value="1"/>
</dbReference>
<evidence type="ECO:0000256" key="3">
    <source>
        <dbReference type="ARBA" id="ARBA00012438"/>
    </source>
</evidence>
<dbReference type="CDD" id="cd00075">
    <property type="entry name" value="HATPase"/>
    <property type="match status" value="1"/>
</dbReference>
<evidence type="ECO:0000256" key="5">
    <source>
        <dbReference type="ARBA" id="ARBA00022553"/>
    </source>
</evidence>
<dbReference type="PANTHER" id="PTHR45528">
    <property type="entry name" value="SENSOR HISTIDINE KINASE CPXA"/>
    <property type="match status" value="1"/>
</dbReference>
<dbReference type="SUPFAM" id="SSF55874">
    <property type="entry name" value="ATPase domain of HSP90 chaperone/DNA topoisomerase II/histidine kinase"/>
    <property type="match status" value="1"/>
</dbReference>
<dbReference type="SUPFAM" id="SSF47384">
    <property type="entry name" value="Homodimeric domain of signal transducing histidine kinase"/>
    <property type="match status" value="1"/>
</dbReference>
<keyword evidence="10 17" id="KW-0067">ATP-binding</keyword>
<keyword evidence="6" id="KW-0808">Transferase</keyword>
<dbReference type="Gene3D" id="1.10.287.130">
    <property type="match status" value="1"/>
</dbReference>
<dbReference type="InterPro" id="IPR003594">
    <property type="entry name" value="HATPase_dom"/>
</dbReference>
<keyword evidence="13 14" id="KW-0472">Membrane</keyword>
<dbReference type="Pfam" id="PF02518">
    <property type="entry name" value="HATPase_c"/>
    <property type="match status" value="1"/>
</dbReference>
<dbReference type="Proteomes" id="UP000831537">
    <property type="component" value="Chromosome"/>
</dbReference>
<dbReference type="PROSITE" id="PS50885">
    <property type="entry name" value="HAMP"/>
    <property type="match status" value="1"/>
</dbReference>
<keyword evidence="18" id="KW-1185">Reference proteome</keyword>
<dbReference type="CDD" id="cd00082">
    <property type="entry name" value="HisKA"/>
    <property type="match status" value="1"/>
</dbReference>
<dbReference type="EC" id="2.7.13.3" evidence="3"/>
<evidence type="ECO:0000256" key="4">
    <source>
        <dbReference type="ARBA" id="ARBA00022475"/>
    </source>
</evidence>
<dbReference type="Pfam" id="PF00672">
    <property type="entry name" value="HAMP"/>
    <property type="match status" value="1"/>
</dbReference>
<keyword evidence="12" id="KW-0902">Two-component regulatory system</keyword>
<dbReference type="CDD" id="cd06225">
    <property type="entry name" value="HAMP"/>
    <property type="match status" value="1"/>
</dbReference>
<organism evidence="17 18">
    <name type="scientific">Gracilibacillus salinarum</name>
    <dbReference type="NCBI Taxonomy" id="2932255"/>
    <lineage>
        <taxon>Bacteria</taxon>
        <taxon>Bacillati</taxon>
        <taxon>Bacillota</taxon>
        <taxon>Bacilli</taxon>
        <taxon>Bacillales</taxon>
        <taxon>Bacillaceae</taxon>
        <taxon>Gracilibacillus</taxon>
    </lineage>
</organism>
<name>A0ABY4GIR4_9BACI</name>
<keyword evidence="7 14" id="KW-0812">Transmembrane</keyword>
<keyword evidence="5" id="KW-0597">Phosphoprotein</keyword>
<dbReference type="PROSITE" id="PS50109">
    <property type="entry name" value="HIS_KIN"/>
    <property type="match status" value="1"/>
</dbReference>
<reference evidence="17 18" key="1">
    <citation type="submission" date="2022-04" db="EMBL/GenBank/DDBJ databases">
        <title>Gracilibacillus sp. isolated from saltern.</title>
        <authorList>
            <person name="Won M."/>
            <person name="Lee C.-M."/>
            <person name="Woen H.-Y."/>
            <person name="Kwon S.-W."/>
        </authorList>
    </citation>
    <scope>NUCLEOTIDE SEQUENCE [LARGE SCALE GENOMIC DNA]</scope>
    <source>
        <strain evidence="17 18">SSPM10-3</strain>
    </source>
</reference>
<evidence type="ECO:0000313" key="18">
    <source>
        <dbReference type="Proteomes" id="UP000831537"/>
    </source>
</evidence>
<keyword evidence="8" id="KW-0547">Nucleotide-binding</keyword>
<evidence type="ECO:0000256" key="13">
    <source>
        <dbReference type="ARBA" id="ARBA00023136"/>
    </source>
</evidence>
<dbReference type="EMBL" id="CP095071">
    <property type="protein sequence ID" value="UOQ84081.1"/>
    <property type="molecule type" value="Genomic_DNA"/>
</dbReference>
<feature type="transmembrane region" description="Helical" evidence="14">
    <location>
        <begin position="164"/>
        <end position="184"/>
    </location>
</feature>
<dbReference type="InterPro" id="IPR036097">
    <property type="entry name" value="HisK_dim/P_sf"/>
</dbReference>
<dbReference type="SUPFAM" id="SSF158472">
    <property type="entry name" value="HAMP domain-like"/>
    <property type="match status" value="1"/>
</dbReference>
<dbReference type="InterPro" id="IPR003661">
    <property type="entry name" value="HisK_dim/P_dom"/>
</dbReference>
<dbReference type="Gene3D" id="6.10.340.10">
    <property type="match status" value="1"/>
</dbReference>
<feature type="domain" description="HAMP" evidence="16">
    <location>
        <begin position="188"/>
        <end position="240"/>
    </location>
</feature>
<sequence>MKALGLKQKIWLTIMLVSVLTISIGTGLTYYLYEKFYVDEQQDALMIQGEQLVSYYNQAENKDEFRTRVEWTDNTSDAEIIYTEDPMLLSAGIPNESFSDSNLITYEERQKLLDGEKVVFIRKHPRFDQDILAVTLPLIEENKLAGAVFLYMPLTAIFEPFQSIRIILVALVTILLLVVLGLGIKMTNHIIQPVKEMEAISYEMAQGNFYKRMKVTKSDEIGHLAESFNVLASTLEEVDQKRREFLQNVSHELRTPLSYIRGYAEAFEDLADEPEQRKKYIQIINNEVNRLIRLVNDLLDLAQLEDESYPMKKEPLPYAQLIADVMERFEIVLNQKRVQIVSELEDDIVVLGDTDRLEQVVSNLLDNSIRYSPEGQAVKIILKKHGMNAQLMIKDVGPGIPEDELPQIMERFYRVNRARTRKDGGTGIGLSIVYQIVSKHQGNIKFESQPGEGTTVLVEIPLFQ</sequence>
<dbReference type="InterPro" id="IPR005467">
    <property type="entry name" value="His_kinase_dom"/>
</dbReference>
<evidence type="ECO:0000259" key="16">
    <source>
        <dbReference type="PROSITE" id="PS50885"/>
    </source>
</evidence>
<dbReference type="InterPro" id="IPR036890">
    <property type="entry name" value="HATPase_C_sf"/>
</dbReference>
<proteinExistence type="predicted"/>
<keyword evidence="9" id="KW-0418">Kinase</keyword>
<accession>A0ABY4GIR4</accession>
<dbReference type="InterPro" id="IPR004358">
    <property type="entry name" value="Sig_transdc_His_kin-like_C"/>
</dbReference>
<keyword evidence="4" id="KW-1003">Cell membrane</keyword>
<feature type="transmembrane region" description="Helical" evidence="14">
    <location>
        <begin position="12"/>
        <end position="33"/>
    </location>
</feature>
<dbReference type="SMART" id="SM00387">
    <property type="entry name" value="HATPase_c"/>
    <property type="match status" value="1"/>
</dbReference>
<dbReference type="InterPro" id="IPR003660">
    <property type="entry name" value="HAMP_dom"/>
</dbReference>
<dbReference type="RefSeq" id="WP_244741432.1">
    <property type="nucleotide sequence ID" value="NZ_CP095071.1"/>
</dbReference>
<evidence type="ECO:0000256" key="7">
    <source>
        <dbReference type="ARBA" id="ARBA00022692"/>
    </source>
</evidence>
<dbReference type="SMART" id="SM00304">
    <property type="entry name" value="HAMP"/>
    <property type="match status" value="1"/>
</dbReference>
<evidence type="ECO:0000313" key="17">
    <source>
        <dbReference type="EMBL" id="UOQ84081.1"/>
    </source>
</evidence>
<evidence type="ECO:0000256" key="14">
    <source>
        <dbReference type="SAM" id="Phobius"/>
    </source>
</evidence>
<comment type="subcellular location">
    <subcellularLocation>
        <location evidence="2">Cell membrane</location>
        <topology evidence="2">Multi-pass membrane protein</topology>
    </subcellularLocation>
</comment>
<evidence type="ECO:0000256" key="11">
    <source>
        <dbReference type="ARBA" id="ARBA00022989"/>
    </source>
</evidence>
<evidence type="ECO:0000256" key="6">
    <source>
        <dbReference type="ARBA" id="ARBA00022679"/>
    </source>
</evidence>
<gene>
    <name evidence="17" type="ORF">MUN87_15335</name>
</gene>
<dbReference type="Pfam" id="PF00512">
    <property type="entry name" value="HisKA"/>
    <property type="match status" value="1"/>
</dbReference>
<evidence type="ECO:0000259" key="15">
    <source>
        <dbReference type="PROSITE" id="PS50109"/>
    </source>
</evidence>
<dbReference type="SMART" id="SM00388">
    <property type="entry name" value="HisKA"/>
    <property type="match status" value="1"/>
</dbReference>
<feature type="domain" description="Histidine kinase" evidence="15">
    <location>
        <begin position="248"/>
        <end position="464"/>
    </location>
</feature>
<evidence type="ECO:0000256" key="2">
    <source>
        <dbReference type="ARBA" id="ARBA00004651"/>
    </source>
</evidence>
<keyword evidence="11 14" id="KW-1133">Transmembrane helix</keyword>
<dbReference type="GO" id="GO:0005524">
    <property type="term" value="F:ATP binding"/>
    <property type="evidence" value="ECO:0007669"/>
    <property type="project" value="UniProtKB-KW"/>
</dbReference>
<dbReference type="PRINTS" id="PR00344">
    <property type="entry name" value="BCTRLSENSOR"/>
</dbReference>
<evidence type="ECO:0000256" key="12">
    <source>
        <dbReference type="ARBA" id="ARBA00023012"/>
    </source>
</evidence>